<protein>
    <recommendedName>
        <fullName evidence="10">Glycerol-3-phosphate acyltransferase</fullName>
    </recommendedName>
    <alternativeName>
        <fullName evidence="10">Acyl-PO4 G3P acyltransferase</fullName>
    </alternativeName>
    <alternativeName>
        <fullName evidence="10">Acyl-phosphate--glycerol-3-phosphate acyltransferase</fullName>
    </alternativeName>
    <alternativeName>
        <fullName evidence="10">G3P acyltransferase</fullName>
        <shortName evidence="10">GPAT</shortName>
        <ecNumber evidence="10">2.3.1.275</ecNumber>
    </alternativeName>
    <alternativeName>
        <fullName evidence="10">Lysophosphatidic acid synthase</fullName>
        <shortName evidence="10">LPA synthase</shortName>
    </alternativeName>
</protein>
<evidence type="ECO:0000256" key="1">
    <source>
        <dbReference type="ARBA" id="ARBA00022475"/>
    </source>
</evidence>
<dbReference type="EMBL" id="MAMP01000012">
    <property type="protein sequence ID" value="OES45594.1"/>
    <property type="molecule type" value="Genomic_DNA"/>
</dbReference>
<evidence type="ECO:0000256" key="6">
    <source>
        <dbReference type="ARBA" id="ARBA00023098"/>
    </source>
</evidence>
<keyword evidence="4 10" id="KW-0812">Transmembrane</keyword>
<dbReference type="Pfam" id="PF02660">
    <property type="entry name" value="G3P_acyltransf"/>
    <property type="match status" value="1"/>
</dbReference>
<dbReference type="STRING" id="1714016.BA724_01930"/>
<comment type="similarity">
    <text evidence="10">Belongs to the PlsY family.</text>
</comment>
<keyword evidence="7 10" id="KW-0472">Membrane</keyword>
<feature type="transmembrane region" description="Helical" evidence="10">
    <location>
        <begin position="141"/>
        <end position="159"/>
    </location>
</feature>
<comment type="function">
    <text evidence="10">Catalyzes the transfer of an acyl group from acyl-phosphate (acyl-PO(4)) to glycerol-3-phosphate (G3P) to form lysophosphatidic acid (LPA). This enzyme utilizes acyl-phosphate as fatty acyl donor, but not acyl-CoA or acyl-ACP.</text>
</comment>
<evidence type="ECO:0000256" key="2">
    <source>
        <dbReference type="ARBA" id="ARBA00022516"/>
    </source>
</evidence>
<evidence type="ECO:0000313" key="12">
    <source>
        <dbReference type="Proteomes" id="UP000095658"/>
    </source>
</evidence>
<reference evidence="11 12" key="1">
    <citation type="submission" date="2016-06" db="EMBL/GenBank/DDBJ databases">
        <title>Domibacillus iocasae genome sequencing.</title>
        <authorList>
            <person name="Verma A."/>
            <person name="Pal Y."/>
            <person name="Ojha A.K."/>
            <person name="Krishnamurthi S."/>
        </authorList>
    </citation>
    <scope>NUCLEOTIDE SEQUENCE [LARGE SCALE GENOMIC DNA]</scope>
    <source>
        <strain evidence="11 12">DSM 29979</strain>
    </source>
</reference>
<dbReference type="UniPathway" id="UPA00085"/>
<proteinExistence type="inferred from homology"/>
<keyword evidence="3 10" id="KW-0808">Transferase</keyword>
<evidence type="ECO:0000256" key="9">
    <source>
        <dbReference type="ARBA" id="ARBA00023264"/>
    </source>
</evidence>
<dbReference type="OrthoDB" id="9777124at2"/>
<keyword evidence="8 10" id="KW-0594">Phospholipid biosynthesis</keyword>
<dbReference type="RefSeq" id="WP_069937592.1">
    <property type="nucleotide sequence ID" value="NZ_MAMP01000012.1"/>
</dbReference>
<dbReference type="AlphaFoldDB" id="A0A1E7DRA2"/>
<comment type="subcellular location">
    <subcellularLocation>
        <location evidence="10">Cell membrane</location>
        <topology evidence="10">Multi-pass membrane protein</topology>
    </subcellularLocation>
</comment>
<dbReference type="InterPro" id="IPR003811">
    <property type="entry name" value="G3P_acylTferase_PlsY"/>
</dbReference>
<dbReference type="GO" id="GO:0005886">
    <property type="term" value="C:plasma membrane"/>
    <property type="evidence" value="ECO:0007669"/>
    <property type="project" value="UniProtKB-SubCell"/>
</dbReference>
<dbReference type="HAMAP" id="MF_01043">
    <property type="entry name" value="PlsY"/>
    <property type="match status" value="1"/>
</dbReference>
<organism evidence="11 12">
    <name type="scientific">Domibacillus iocasae</name>
    <dbReference type="NCBI Taxonomy" id="1714016"/>
    <lineage>
        <taxon>Bacteria</taxon>
        <taxon>Bacillati</taxon>
        <taxon>Bacillota</taxon>
        <taxon>Bacilli</taxon>
        <taxon>Bacillales</taxon>
        <taxon>Bacillaceae</taxon>
        <taxon>Domibacillus</taxon>
    </lineage>
</organism>
<evidence type="ECO:0000256" key="4">
    <source>
        <dbReference type="ARBA" id="ARBA00022692"/>
    </source>
</evidence>
<feature type="transmembrane region" description="Helical" evidence="10">
    <location>
        <begin position="116"/>
        <end position="135"/>
    </location>
</feature>
<gene>
    <name evidence="10" type="primary">plsY</name>
    <name evidence="11" type="ORF">BA724_01930</name>
</gene>
<evidence type="ECO:0000313" key="11">
    <source>
        <dbReference type="EMBL" id="OES45594.1"/>
    </source>
</evidence>
<feature type="transmembrane region" description="Helical" evidence="10">
    <location>
        <begin position="83"/>
        <end position="104"/>
    </location>
</feature>
<sequence>MIPALILIIAYLLGSIPSGLIAGRAFFGIDIREHGSGNLGATNSFRVLGKKAGAFVTAADILKGTAATLIPISLHLQGVVTGIHPLLAGLFAVIGHMFPLFAGFRGGKAVATSAGVLLAYSPLFFLLLATIFVSILLITKYVSVASVSAAVAAFIYAVVHTIYEKDYPFFAVVVALAFFVIYRHRANIVRLRNGTEPKVSSGKSK</sequence>
<dbReference type="EC" id="2.3.1.275" evidence="10"/>
<comment type="subunit">
    <text evidence="10">Probably interacts with PlsX.</text>
</comment>
<keyword evidence="2 10" id="KW-0444">Lipid biosynthesis</keyword>
<comment type="catalytic activity">
    <reaction evidence="10">
        <text>an acyl phosphate + sn-glycerol 3-phosphate = a 1-acyl-sn-glycero-3-phosphate + phosphate</text>
        <dbReference type="Rhea" id="RHEA:34075"/>
        <dbReference type="ChEBI" id="CHEBI:43474"/>
        <dbReference type="ChEBI" id="CHEBI:57597"/>
        <dbReference type="ChEBI" id="CHEBI:57970"/>
        <dbReference type="ChEBI" id="CHEBI:59918"/>
        <dbReference type="EC" id="2.3.1.275"/>
    </reaction>
</comment>
<keyword evidence="6 10" id="KW-0443">Lipid metabolism</keyword>
<comment type="pathway">
    <text evidence="10">Lipid metabolism; phospholipid metabolism.</text>
</comment>
<keyword evidence="12" id="KW-1185">Reference proteome</keyword>
<name>A0A1E7DRA2_9BACI</name>
<evidence type="ECO:0000256" key="10">
    <source>
        <dbReference type="HAMAP-Rule" id="MF_01043"/>
    </source>
</evidence>
<comment type="caution">
    <text evidence="11">The sequence shown here is derived from an EMBL/GenBank/DDBJ whole genome shotgun (WGS) entry which is preliminary data.</text>
</comment>
<dbReference type="GO" id="GO:0043772">
    <property type="term" value="F:acyl-phosphate glycerol-3-phosphate acyltransferase activity"/>
    <property type="evidence" value="ECO:0007669"/>
    <property type="project" value="UniProtKB-UniRule"/>
</dbReference>
<dbReference type="PANTHER" id="PTHR30309">
    <property type="entry name" value="INNER MEMBRANE PROTEIN YGIH"/>
    <property type="match status" value="1"/>
</dbReference>
<feature type="transmembrane region" description="Helical" evidence="10">
    <location>
        <begin position="166"/>
        <end position="182"/>
    </location>
</feature>
<dbReference type="Proteomes" id="UP000095658">
    <property type="component" value="Unassembled WGS sequence"/>
</dbReference>
<evidence type="ECO:0000256" key="8">
    <source>
        <dbReference type="ARBA" id="ARBA00023209"/>
    </source>
</evidence>
<accession>A0A1E7DRA2</accession>
<dbReference type="SMART" id="SM01207">
    <property type="entry name" value="G3P_acyltransf"/>
    <property type="match status" value="1"/>
</dbReference>
<evidence type="ECO:0000256" key="7">
    <source>
        <dbReference type="ARBA" id="ARBA00023136"/>
    </source>
</evidence>
<keyword evidence="1 10" id="KW-1003">Cell membrane</keyword>
<keyword evidence="5 10" id="KW-1133">Transmembrane helix</keyword>
<evidence type="ECO:0000256" key="5">
    <source>
        <dbReference type="ARBA" id="ARBA00022989"/>
    </source>
</evidence>
<dbReference type="NCBIfam" id="TIGR00023">
    <property type="entry name" value="glycerol-3-phosphate 1-O-acyltransferase PlsY"/>
    <property type="match status" value="1"/>
</dbReference>
<keyword evidence="9 10" id="KW-1208">Phospholipid metabolism</keyword>
<dbReference type="PANTHER" id="PTHR30309:SF0">
    <property type="entry name" value="GLYCEROL-3-PHOSPHATE ACYLTRANSFERASE-RELATED"/>
    <property type="match status" value="1"/>
</dbReference>
<evidence type="ECO:0000256" key="3">
    <source>
        <dbReference type="ARBA" id="ARBA00022679"/>
    </source>
</evidence>
<keyword evidence="11" id="KW-0012">Acyltransferase</keyword>
<dbReference type="GO" id="GO:0008654">
    <property type="term" value="P:phospholipid biosynthetic process"/>
    <property type="evidence" value="ECO:0007669"/>
    <property type="project" value="UniProtKB-UniRule"/>
</dbReference>